<organism evidence="8 9">
    <name type="scientific">Microcystis viridis NIES-102</name>
    <dbReference type="NCBI Taxonomy" id="213615"/>
    <lineage>
        <taxon>Bacteria</taxon>
        <taxon>Bacillati</taxon>
        <taxon>Cyanobacteriota</taxon>
        <taxon>Cyanophyceae</taxon>
        <taxon>Oscillatoriophycideae</taxon>
        <taxon>Chroococcales</taxon>
        <taxon>Microcystaceae</taxon>
        <taxon>Microcystis</taxon>
    </lineage>
</organism>
<dbReference type="SUPFAM" id="SSF141072">
    <property type="entry name" value="CalX-like"/>
    <property type="match status" value="3"/>
</dbReference>
<dbReference type="PANTHER" id="PTHR38340:SF1">
    <property type="entry name" value="S-LAYER PROTEIN"/>
    <property type="match status" value="1"/>
</dbReference>
<evidence type="ECO:0000259" key="7">
    <source>
        <dbReference type="SMART" id="SM00237"/>
    </source>
</evidence>
<evidence type="ECO:0000256" key="3">
    <source>
        <dbReference type="ARBA" id="ARBA00022525"/>
    </source>
</evidence>
<dbReference type="KEGG" id="mvz:myaer102_00470"/>
<dbReference type="Pfam" id="PF03160">
    <property type="entry name" value="Calx-beta"/>
    <property type="match status" value="3"/>
</dbReference>
<accession>A0A3G9JCQ6</accession>
<feature type="domain" description="Calx-beta" evidence="7">
    <location>
        <begin position="1520"/>
        <end position="1620"/>
    </location>
</feature>
<dbReference type="GO" id="GO:0005509">
    <property type="term" value="F:calcium ion binding"/>
    <property type="evidence" value="ECO:0007669"/>
    <property type="project" value="InterPro"/>
</dbReference>
<keyword evidence="5" id="KW-0677">Repeat</keyword>
<dbReference type="PANTHER" id="PTHR38340">
    <property type="entry name" value="S-LAYER PROTEIN"/>
    <property type="match status" value="1"/>
</dbReference>
<dbReference type="InterPro" id="IPR011049">
    <property type="entry name" value="Serralysin-like_metalloprot_C"/>
</dbReference>
<reference evidence="8 9" key="1">
    <citation type="submission" date="2018-11" db="EMBL/GenBank/DDBJ databases">
        <title>Complete genome sequence of Microcystis aeruginosa NIES-102.</title>
        <authorList>
            <person name="Yamaguchi H."/>
            <person name="Suzuki S."/>
            <person name="Kawachi M."/>
        </authorList>
    </citation>
    <scope>NUCLEOTIDE SEQUENCE [LARGE SCALE GENOMIC DNA]</scope>
    <source>
        <strain evidence="8 9">NIES-102</strain>
    </source>
</reference>
<evidence type="ECO:0000313" key="8">
    <source>
        <dbReference type="EMBL" id="BBH37588.1"/>
    </source>
</evidence>
<dbReference type="SUPFAM" id="SSF51120">
    <property type="entry name" value="beta-Roll"/>
    <property type="match status" value="7"/>
</dbReference>
<feature type="domain" description="Calx-beta" evidence="7">
    <location>
        <begin position="1302"/>
        <end position="1396"/>
    </location>
</feature>
<keyword evidence="3" id="KW-0964">Secreted</keyword>
<dbReference type="Proteomes" id="UP000278152">
    <property type="component" value="Chromosome"/>
</dbReference>
<dbReference type="InterPro" id="IPR003644">
    <property type="entry name" value="Calx_beta"/>
</dbReference>
<dbReference type="InterPro" id="IPR050557">
    <property type="entry name" value="RTX_toxin/Mannuronan_C5-epim"/>
</dbReference>
<evidence type="ECO:0000256" key="6">
    <source>
        <dbReference type="ARBA" id="ARBA00022837"/>
    </source>
</evidence>
<dbReference type="Pfam" id="PF00353">
    <property type="entry name" value="HemolysinCabind"/>
    <property type="match status" value="10"/>
</dbReference>
<dbReference type="Gene3D" id="2.150.10.10">
    <property type="entry name" value="Serralysin-like metalloprotease, C-terminal"/>
    <property type="match status" value="6"/>
</dbReference>
<comment type="cofactor">
    <cofactor evidence="1">
        <name>Ca(2+)</name>
        <dbReference type="ChEBI" id="CHEBI:29108"/>
    </cofactor>
</comment>
<dbReference type="Pfam" id="PF08548">
    <property type="entry name" value="Peptidase_M10_C"/>
    <property type="match status" value="1"/>
</dbReference>
<dbReference type="Gene3D" id="2.160.20.160">
    <property type="match status" value="1"/>
</dbReference>
<protein>
    <recommendedName>
        <fullName evidence="7">Calx-beta domain-containing protein</fullName>
    </recommendedName>
</protein>
<evidence type="ECO:0000256" key="4">
    <source>
        <dbReference type="ARBA" id="ARBA00022729"/>
    </source>
</evidence>
<dbReference type="InterPro" id="IPR001343">
    <property type="entry name" value="Hemolysn_Ca-bd"/>
</dbReference>
<evidence type="ECO:0000256" key="2">
    <source>
        <dbReference type="ARBA" id="ARBA00004613"/>
    </source>
</evidence>
<dbReference type="InterPro" id="IPR013858">
    <property type="entry name" value="Peptidase_M10B_C"/>
</dbReference>
<name>A0A3G9JCQ6_MICVR</name>
<dbReference type="GO" id="GO:0005615">
    <property type="term" value="C:extracellular space"/>
    <property type="evidence" value="ECO:0007669"/>
    <property type="project" value="InterPro"/>
</dbReference>
<evidence type="ECO:0000256" key="5">
    <source>
        <dbReference type="ARBA" id="ARBA00022737"/>
    </source>
</evidence>
<gene>
    <name evidence="8" type="ORF">myaer102_00470</name>
</gene>
<dbReference type="GO" id="GO:0016020">
    <property type="term" value="C:membrane"/>
    <property type="evidence" value="ECO:0007669"/>
    <property type="project" value="InterPro"/>
</dbReference>
<sequence>MASSTLVSIIIDEGLLLDSLPRVGGSLFYVLETAWSSVTERLRDFARSPEFAAKMELAFGQDVNVSELQTAWAAGDFSKLPRIEVRLRSHLNGANGAYAAALDRIFISEEFLNQNAGNIGAASLTARVILEEIGHAVDGRLNESDSPGDEGAIFAALVLGESLDAKTLQALKTEDDTGVINLNGQIVAVEMQNFTGTNGNDNIIGTAGDDTISPLRGRDAVDGGAGNDLLIVDYSSNLYAGTPSYPSGLWGETISSNGTDGWNGRYIVYNRSDGDYDSVGFTNIERFQIKGTNFNDTFDRGGYGVFNIDGGAGTDVIRYADFGSETAGLTVNNSGVTLTQANGNVVKNVEVFSNLWTGTGNDTINYSVGLRNWENINTGAGNDTINTGSGRDTVDGGEGNDLLIVDYSSNLYAGTTTWPSGLTGETINPNGTGGWNGRFYAYTRNDGDHDIVNFSNIERFQIKGTNFNDTFDRGGYGVFNIDGGAGTDVIRYADFGSETAGLTVNNSGVTLTQANGNVVKNVEVFSNLWTGTGNDTINYSVGLRNWENINTGAGNDTINTGSGRDTVDGGEGNDLLIVDYSSNLYAGTTTWPSGLTGETINPNGTGGWNGRFYAYTRNDGDHDIVNFSNIERFQIKGTNFNDTFDRGGYGVFNIDGGAGTDVIRYADFGSETAGLTVNNSGVTLTQANGNVVKNVEVFSNLWTGTGNDTINYSVGLRNWENINTGAGNDTINTGSGRDTVDGGEGNDLLIVDYSSNLYAGTTTWPSGLTGETINPNGTGGWNGRFYAYTRNDGDHDIVNFSNIERFQIKGTNFNDTFDRGGYGVFNIDGGAGTDVIRSADFSNETAGLTVNNSGITLTQANGNVVKNVEVFTNLWTGTGNDTINYSVGLRNWENINTGAGNDTINTGSGRDTVDGGEGNDLLIVDYSSNLYAGTTTWPSGLTGETINPNGTGGWNGRFYAYTRNDGDHDIVNFSNIERFQIKGTNFNDTFDRGGYGVFNIDGGAGTDIIRSADFSNETAGLTVNNSGITLTQANGNVVKNVEVFANLWTGTGNDTINYSVGLRNWENINTGAGNDTINTGSGRDTVDGGEGNDLLIVDYSSNLYQGTPTWPAGIVRSINPNGFGGWNGYFYAYTRNDGDHDIVNFSNIERFQITGTNFNDSIYTGDGDDIITGGIGNDTLNVRNGNDILIGVDPNSSNPGRGEIDSFTGGLGRDRFILGDVSWLGYDDGDSTLAGNNDYAQISDFNPTDDIIQLRGTSSNYLLMVSGTNTQLYLDKPGTEPDELIAILQNRTGLSLTGSYFNYFSALPNITLAINPASVNEDGTPNLIYTFTRDGSLTNPLTVNYTIGGTATNGTDYGNIGTSVTFTANSSTATVTVNPTADTVLESDETVDITLGSGTGYTIGTTTAVTGTILNDDLPSITLAVNPASVNEDGTTNLIYTFTRDGSLTNPLTVNYTIGGTATKGTDYANIGTSVTFAQNSAIATVTVDPKADATVESNETVALTLAPGTGYKIGTTTAVTGTILNDDPAPATALSINDLTVIEGKDTRAILTVSLSSLSSKSISVNYTTTPINATANSDYTHQTGTLTIAANSSIGTIFIPILNDNLNEVDEAFTVTLSNPINATLSADSVGEVIITDTWQSNITRTLPSGVENLRLIGDNPINGTGNAGNNVLTGNSANNTLAGLAGNDAYVFTANSYLGLDTISETTTGGIDTLDLSGTNNPIRLNLGSISNQTVVTGNLTLKLSAVNVIENAFGGSGNDRITGNSLSNALNGGPGNDTLSGGAGDDILTGNQADDILVGGVGNDRFSYLTGRAFMASDIGLDTLTDFTPNADKLSLSKTTFSALTSTVGNGFSQATNFAIVEDDALVETSAAFIVYSSNSGSLFYNENGSAIGLGTGVEFAVLVGSPALTASDFTLVA</sequence>
<dbReference type="InterPro" id="IPR038081">
    <property type="entry name" value="CalX-like_sf"/>
</dbReference>
<comment type="subcellular location">
    <subcellularLocation>
        <location evidence="2">Secreted</location>
    </subcellularLocation>
</comment>
<dbReference type="PROSITE" id="PS00330">
    <property type="entry name" value="HEMOLYSIN_CALCIUM"/>
    <property type="match status" value="1"/>
</dbReference>
<keyword evidence="4" id="KW-0732">Signal</keyword>
<keyword evidence="6" id="KW-0106">Calcium</keyword>
<dbReference type="GO" id="GO:0007154">
    <property type="term" value="P:cell communication"/>
    <property type="evidence" value="ECO:0007669"/>
    <property type="project" value="InterPro"/>
</dbReference>
<dbReference type="RefSeq" id="WP_232023738.1">
    <property type="nucleotide sequence ID" value="NZ_AP019314.1"/>
</dbReference>
<dbReference type="Gene3D" id="2.60.40.2030">
    <property type="match status" value="3"/>
</dbReference>
<dbReference type="InterPro" id="IPR018511">
    <property type="entry name" value="Hemolysin-typ_Ca-bd_CS"/>
</dbReference>
<proteinExistence type="predicted"/>
<evidence type="ECO:0000313" key="9">
    <source>
        <dbReference type="Proteomes" id="UP000278152"/>
    </source>
</evidence>
<dbReference type="PRINTS" id="PR00313">
    <property type="entry name" value="CABNDNGRPT"/>
</dbReference>
<feature type="domain" description="Calx-beta" evidence="7">
    <location>
        <begin position="1409"/>
        <end position="1507"/>
    </location>
</feature>
<dbReference type="SMART" id="SM00237">
    <property type="entry name" value="Calx_beta"/>
    <property type="match status" value="3"/>
</dbReference>
<evidence type="ECO:0000256" key="1">
    <source>
        <dbReference type="ARBA" id="ARBA00001913"/>
    </source>
</evidence>
<dbReference type="EMBL" id="AP019314">
    <property type="protein sequence ID" value="BBH37588.1"/>
    <property type="molecule type" value="Genomic_DNA"/>
</dbReference>